<dbReference type="InterPro" id="IPR003961">
    <property type="entry name" value="FN3_dom"/>
</dbReference>
<keyword evidence="8 17" id="KW-1133">Transmembrane helix</keyword>
<dbReference type="Gene3D" id="2.60.40.10">
    <property type="entry name" value="Immunoglobulins"/>
    <property type="match status" value="17"/>
</dbReference>
<feature type="region of interest" description="Disordered" evidence="16">
    <location>
        <begin position="524"/>
        <end position="596"/>
    </location>
</feature>
<evidence type="ECO:0000256" key="12">
    <source>
        <dbReference type="ARBA" id="ARBA00023319"/>
    </source>
</evidence>
<protein>
    <recommendedName>
        <fullName evidence="15">Hemolin</fullName>
    </recommendedName>
</protein>
<evidence type="ECO:0000256" key="10">
    <source>
        <dbReference type="ARBA" id="ARBA00023157"/>
    </source>
</evidence>
<sequence>MYRWQKNGLPLSDYSSELFYKIHNTQRQDAGAYQCIAKNDVGAIFSEKNNIVVAYMGVFQDISETEITVESGRAAILDFPSIESEPPPSVIWQDEVGALRYDQKYAMTDKHKLVILSASSEDEKAYRVRAINTQLGKEENSPYIKLGVYGDDSKEIPPEIIIKPQDTKIVKGQEYTNLYCVANARPLHELETLWFKDGVMIDFAGITFDLNDQWNRTLSLISANLTHTGQYTCQARLKTGGFATVTASASVTVYEKPVFLTNLKSETFGEFGSTITLECNVHGIPLPGITWYKDAKKIASVGAGAEETDNIDVDDGGGRYRVEVDRSLIIKELTMEDMGVYQCIASNDAGDSSIYTWLKIKNSLLNNLSGRLQVLDEGDLLITGSTTADSGKYTCVRHNDAGNVSGEAYVNVLGMILCDALEMRHTATLQCKVSNDPNVKYNIDWFHNKQAMTAGSRIGISVEGVLHVQAVRASDAGEYTCVVTSPGGNHTRNAVLSVIELPFAPTNVRAMRLDTPQQRAVNVTWTPGFDGNSAIQKSDTRPASELGNGTSERVSQSEMGAVDQLEGGDVLPIPSVRGEHSRGGAGFRSHRSPSGPPVGFMGSARSSSEIITQWQPPVEEHRNGHILGYVIRYRLRGYENSPWTDQNITNEAQRNYLIQDLITWKDYNVQIAAYNDKGVGVFSDSYTIKTKEGVPEAAPDSVRCEPLNSTSVTVCVPPNLLDPLTEQSAAISGLDKFAEYNITVLCFTEPGDGPRSDYILVRTKEDLPDEVGSLLFDDISDRAVRVSWSAPKKSNGILIGYKLTYQIKEKPDTIKEEVLPPNVTSIKVEHLQVTFDGPPVLPGAPRNLALSNIAAFSVLLQFTPGFDGNSSISLWTVQSILVTGLVPFTTYRLRVIATNVVGSSAPSEPCKEFQTIQAPPRHPPRNVTVRAPLQQSEWFGNPKGYNITYRRSGTNDTLYIVIDDHTANSHILSNLEEWSFVSGNATSSTTVVVLWGDIPVQDQNGLIEGYKVCYAAVVPPPRPEHKNVECQAIASNQTHTITLTELRKYVVYQIQVLGYTRLAPGAPSNVSFPDVTFTTARIIWDVPEDPNGEILAYKTHLGWGITARALVLTTVNRAVPSPPALPNIAPSLLQAHHITFNWTPGDDGYAPLRYYTVQQKEEGGVWKTIPERVDPFATSYTAEGLKPYTAYQFRIRATNDIGPSGYSNATETWAPLSEQHWSGDARTGGYRIHYQPLTDFPTALQQTMKLDVPGIKLHVVPITPSSERVQWAPLSEQHWAPLSEQHWYRIHYQPLTDFPTALQQTMKLDVPGIKSEEAVLTDLSVDRNYEISVSAVNSQGAGPGGTPAVVWVGEAVPTAPPAEVAADSLSPTEVALRWRPPSLAHQNGDLLGYKVLAFNPAGDGPRSSAVLVRTQQGLPSAPRNITFTDITMNSLIVSWEAPHRRNGLVTSYQVTYETVKQDARFSKQVKQKVEERLLAVGGLEEKTEYLFTVHAYTAPGAGLAGSARVRTGPQAGSPHAPTDLKLVPNPAALRLQWTNSPWETITRTNNGILEEFTISYQSLHPSTAYNFRVIAYNTYGISNPAYSEKDIVTPSRLYLEYGYLQYRPFYRSTWFMVALAAASVIIIIMVIAILTLEESLGGETEERSSLAMDLYRARQNSAGSAGGAPGGTLRRGKQATLGKSPPRPSPASIRYQSDDESLRAYDENPDDSSLTEKPSEMSSSDSQNSESENESVKSEPHSFVNHYANVNDTLRQAWKRQRPVRQYSSYTDSEPEGSAVVSLNGGQIVMNNKARSRAPLPGFSSFV</sequence>
<dbReference type="EMBL" id="JTDY01001022">
    <property type="protein sequence ID" value="KOB75104.1"/>
    <property type="molecule type" value="Genomic_DNA"/>
</dbReference>
<dbReference type="InterPro" id="IPR003599">
    <property type="entry name" value="Ig_sub"/>
</dbReference>
<dbReference type="PANTHER" id="PTHR44170:SF49">
    <property type="entry name" value="PROTEIN SIDEKICK-1 ISOFORM X1"/>
    <property type="match status" value="1"/>
</dbReference>
<gene>
    <name evidence="20" type="ORF">OBRU01_04110</name>
</gene>
<keyword evidence="4 17" id="KW-0812">Transmembrane</keyword>
<reference evidence="20 21" key="1">
    <citation type="journal article" date="2015" name="Genome Biol. Evol.">
        <title>The genome of winter moth (Operophtera brumata) provides a genomic perspective on sexual dimorphism and phenology.</title>
        <authorList>
            <person name="Derks M.F."/>
            <person name="Smit S."/>
            <person name="Salis L."/>
            <person name="Schijlen E."/>
            <person name="Bossers A."/>
            <person name="Mateman C."/>
            <person name="Pijl A.S."/>
            <person name="de Ridder D."/>
            <person name="Groenen M.A."/>
            <person name="Visser M.E."/>
            <person name="Megens H.J."/>
        </authorList>
    </citation>
    <scope>NUCLEOTIDE SEQUENCE [LARGE SCALE GENOMIC DNA]</scope>
    <source>
        <strain evidence="20">WM2013NL</strain>
        <tissue evidence="20">Head and thorax</tissue>
    </source>
</reference>
<dbReference type="InterPro" id="IPR007110">
    <property type="entry name" value="Ig-like_dom"/>
</dbReference>
<dbReference type="FunFam" id="2.60.40.10:FF:000032">
    <property type="entry name" value="palladin isoform X1"/>
    <property type="match status" value="1"/>
</dbReference>
<evidence type="ECO:0000256" key="3">
    <source>
        <dbReference type="ARBA" id="ARBA00022525"/>
    </source>
</evidence>
<comment type="similarity">
    <text evidence="13">Belongs to the hemolin family.</text>
</comment>
<evidence type="ECO:0000259" key="18">
    <source>
        <dbReference type="PROSITE" id="PS50835"/>
    </source>
</evidence>
<dbReference type="PROSITE" id="PS50835">
    <property type="entry name" value="IG_LIKE"/>
    <property type="match status" value="4"/>
</dbReference>
<keyword evidence="21" id="KW-1185">Reference proteome</keyword>
<feature type="domain" description="Fibronectin type-III" evidence="19">
    <location>
        <begin position="1253"/>
        <end position="1355"/>
    </location>
</feature>
<keyword evidence="5" id="KW-0732">Signal</keyword>
<accession>A0A0L7LIB1</accession>
<evidence type="ECO:0000313" key="21">
    <source>
        <dbReference type="Proteomes" id="UP000037510"/>
    </source>
</evidence>
<comment type="similarity">
    <text evidence="14">Belongs to the sidekick family.</text>
</comment>
<keyword evidence="12" id="KW-0393">Immunoglobulin domain</keyword>
<evidence type="ECO:0000313" key="20">
    <source>
        <dbReference type="EMBL" id="KOB75104.1"/>
    </source>
</evidence>
<keyword evidence="10" id="KW-1015">Disulfide bond</keyword>
<feature type="compositionally biased region" description="Polar residues" evidence="16">
    <location>
        <begin position="547"/>
        <end position="558"/>
    </location>
</feature>
<dbReference type="SUPFAM" id="SSF49265">
    <property type="entry name" value="Fibronectin type III"/>
    <property type="match status" value="7"/>
</dbReference>
<dbReference type="GO" id="GO:0009653">
    <property type="term" value="P:anatomical structure morphogenesis"/>
    <property type="evidence" value="ECO:0007669"/>
    <property type="project" value="UniProtKB-ARBA"/>
</dbReference>
<evidence type="ECO:0000256" key="13">
    <source>
        <dbReference type="ARBA" id="ARBA00061228"/>
    </source>
</evidence>
<dbReference type="InterPro" id="IPR013106">
    <property type="entry name" value="Ig_V-set"/>
</dbReference>
<evidence type="ECO:0000256" key="14">
    <source>
        <dbReference type="ARBA" id="ARBA00061621"/>
    </source>
</evidence>
<dbReference type="PRINTS" id="PR00014">
    <property type="entry name" value="FNTYPEIII"/>
</dbReference>
<evidence type="ECO:0000256" key="6">
    <source>
        <dbReference type="ARBA" id="ARBA00022737"/>
    </source>
</evidence>
<evidence type="ECO:0000256" key="1">
    <source>
        <dbReference type="ARBA" id="ARBA00004479"/>
    </source>
</evidence>
<dbReference type="InterPro" id="IPR003598">
    <property type="entry name" value="Ig_sub2"/>
</dbReference>
<feature type="domain" description="Fibronectin type-III" evidence="19">
    <location>
        <begin position="596"/>
        <end position="693"/>
    </location>
</feature>
<dbReference type="Pfam" id="PF00041">
    <property type="entry name" value="fn3"/>
    <property type="match status" value="4"/>
</dbReference>
<dbReference type="FunFam" id="2.60.40.10:FF:000158">
    <property type="entry name" value="Sidekick cell adhesion molecule 2"/>
    <property type="match status" value="1"/>
</dbReference>
<feature type="region of interest" description="Disordered" evidence="16">
    <location>
        <begin position="1661"/>
        <end position="1742"/>
    </location>
</feature>
<name>A0A0L7LIB1_OPEBR</name>
<dbReference type="Pfam" id="PF07679">
    <property type="entry name" value="I-set"/>
    <property type="match status" value="2"/>
</dbReference>
<dbReference type="InterPro" id="IPR036116">
    <property type="entry name" value="FN3_sf"/>
</dbReference>
<feature type="domain" description="Fibronectin type-III" evidence="19">
    <location>
        <begin position="1122"/>
        <end position="1217"/>
    </location>
</feature>
<dbReference type="SMART" id="SM00060">
    <property type="entry name" value="FN3"/>
    <property type="match status" value="9"/>
</dbReference>
<organism evidence="20 21">
    <name type="scientific">Operophtera brumata</name>
    <name type="common">Winter moth</name>
    <name type="synonym">Phalaena brumata</name>
    <dbReference type="NCBI Taxonomy" id="104452"/>
    <lineage>
        <taxon>Eukaryota</taxon>
        <taxon>Metazoa</taxon>
        <taxon>Ecdysozoa</taxon>
        <taxon>Arthropoda</taxon>
        <taxon>Hexapoda</taxon>
        <taxon>Insecta</taxon>
        <taxon>Pterygota</taxon>
        <taxon>Neoptera</taxon>
        <taxon>Endopterygota</taxon>
        <taxon>Lepidoptera</taxon>
        <taxon>Glossata</taxon>
        <taxon>Ditrysia</taxon>
        <taxon>Geometroidea</taxon>
        <taxon>Geometridae</taxon>
        <taxon>Larentiinae</taxon>
        <taxon>Operophtera</taxon>
    </lineage>
</organism>
<dbReference type="InterPro" id="IPR013783">
    <property type="entry name" value="Ig-like_fold"/>
</dbReference>
<dbReference type="PANTHER" id="PTHR44170">
    <property type="entry name" value="PROTEIN SIDEKICK"/>
    <property type="match status" value="1"/>
</dbReference>
<evidence type="ECO:0000256" key="11">
    <source>
        <dbReference type="ARBA" id="ARBA00023180"/>
    </source>
</evidence>
<proteinExistence type="inferred from homology"/>
<feature type="domain" description="Fibronectin type-III" evidence="19">
    <location>
        <begin position="817"/>
        <end position="918"/>
    </location>
</feature>
<dbReference type="CDD" id="cd00096">
    <property type="entry name" value="Ig"/>
    <property type="match status" value="2"/>
</dbReference>
<feature type="domain" description="Fibronectin type-III" evidence="19">
    <location>
        <begin position="971"/>
        <end position="1082"/>
    </location>
</feature>
<evidence type="ECO:0000256" key="5">
    <source>
        <dbReference type="ARBA" id="ARBA00022729"/>
    </source>
</evidence>
<dbReference type="InterPro" id="IPR036179">
    <property type="entry name" value="Ig-like_dom_sf"/>
</dbReference>
<comment type="caution">
    <text evidence="20">The sequence shown here is derived from an EMBL/GenBank/DDBJ whole genome shotgun (WGS) entry which is preliminary data.</text>
</comment>
<feature type="compositionally biased region" description="Low complexity" evidence="16">
    <location>
        <begin position="1720"/>
        <end position="1730"/>
    </location>
</feature>
<dbReference type="GO" id="GO:0030154">
    <property type="term" value="P:cell differentiation"/>
    <property type="evidence" value="ECO:0007669"/>
    <property type="project" value="UniProtKB-ARBA"/>
</dbReference>
<feature type="domain" description="Ig-like" evidence="18">
    <location>
        <begin position="158"/>
        <end position="252"/>
    </location>
</feature>
<keyword evidence="11" id="KW-0325">Glycoprotein</keyword>
<evidence type="ECO:0000256" key="16">
    <source>
        <dbReference type="SAM" id="MobiDB-lite"/>
    </source>
</evidence>
<evidence type="ECO:0000256" key="8">
    <source>
        <dbReference type="ARBA" id="ARBA00022989"/>
    </source>
</evidence>
<dbReference type="STRING" id="104452.A0A0L7LIB1"/>
<feature type="non-terminal residue" evidence="20">
    <location>
        <position position="1807"/>
    </location>
</feature>
<dbReference type="PROSITE" id="PS50853">
    <property type="entry name" value="FN3"/>
    <property type="match status" value="6"/>
</dbReference>
<feature type="compositionally biased region" description="Basic and acidic residues" evidence="16">
    <location>
        <begin position="1696"/>
        <end position="1706"/>
    </location>
</feature>
<dbReference type="SMART" id="SM00409">
    <property type="entry name" value="IG"/>
    <property type="match status" value="5"/>
</dbReference>
<dbReference type="GO" id="GO:0016020">
    <property type="term" value="C:membrane"/>
    <property type="evidence" value="ECO:0007669"/>
    <property type="project" value="UniProtKB-SubCell"/>
</dbReference>
<dbReference type="InterPro" id="IPR013098">
    <property type="entry name" value="Ig_I-set"/>
</dbReference>
<feature type="transmembrane region" description="Helical" evidence="17">
    <location>
        <begin position="1614"/>
        <end position="1636"/>
    </location>
</feature>
<feature type="domain" description="Ig-like" evidence="18">
    <location>
        <begin position="257"/>
        <end position="361"/>
    </location>
</feature>
<dbReference type="SMART" id="SM00408">
    <property type="entry name" value="IGc2"/>
    <property type="match status" value="4"/>
</dbReference>
<evidence type="ECO:0000256" key="9">
    <source>
        <dbReference type="ARBA" id="ARBA00023136"/>
    </source>
</evidence>
<comment type="subcellular location">
    <subcellularLocation>
        <location evidence="1">Membrane</location>
        <topology evidence="1">Single-pass type I membrane protein</topology>
    </subcellularLocation>
    <subcellularLocation>
        <location evidence="2">Secreted</location>
    </subcellularLocation>
</comment>
<evidence type="ECO:0000256" key="4">
    <source>
        <dbReference type="ARBA" id="ARBA00022692"/>
    </source>
</evidence>
<evidence type="ECO:0000256" key="15">
    <source>
        <dbReference type="ARBA" id="ARBA00068688"/>
    </source>
</evidence>
<evidence type="ECO:0000256" key="2">
    <source>
        <dbReference type="ARBA" id="ARBA00004613"/>
    </source>
</evidence>
<feature type="domain" description="Fibronectin type-III" evidence="19">
    <location>
        <begin position="1421"/>
        <end position="1515"/>
    </location>
</feature>
<dbReference type="SMART" id="SM00406">
    <property type="entry name" value="IGv"/>
    <property type="match status" value="2"/>
</dbReference>
<keyword evidence="9 17" id="KW-0472">Membrane</keyword>
<feature type="domain" description="Ig-like" evidence="18">
    <location>
        <begin position="426"/>
        <end position="497"/>
    </location>
</feature>
<evidence type="ECO:0000256" key="7">
    <source>
        <dbReference type="ARBA" id="ARBA00022889"/>
    </source>
</evidence>
<dbReference type="GO" id="GO:0098609">
    <property type="term" value="P:cell-cell adhesion"/>
    <property type="evidence" value="ECO:0007669"/>
    <property type="project" value="TreeGrafter"/>
</dbReference>
<keyword evidence="3" id="KW-0964">Secreted</keyword>
<evidence type="ECO:0000256" key="17">
    <source>
        <dbReference type="SAM" id="Phobius"/>
    </source>
</evidence>
<dbReference type="SUPFAM" id="SSF48726">
    <property type="entry name" value="Immunoglobulin"/>
    <property type="match status" value="6"/>
</dbReference>
<keyword evidence="6" id="KW-0677">Repeat</keyword>
<dbReference type="Proteomes" id="UP000037510">
    <property type="component" value="Unassembled WGS sequence"/>
</dbReference>
<dbReference type="GO" id="GO:0005576">
    <property type="term" value="C:extracellular region"/>
    <property type="evidence" value="ECO:0007669"/>
    <property type="project" value="UniProtKB-SubCell"/>
</dbReference>
<dbReference type="CDD" id="cd00063">
    <property type="entry name" value="FN3"/>
    <property type="match status" value="6"/>
</dbReference>
<feature type="domain" description="Ig-like" evidence="18">
    <location>
        <begin position="1"/>
        <end position="52"/>
    </location>
</feature>
<dbReference type="Pfam" id="PF13927">
    <property type="entry name" value="Ig_3"/>
    <property type="match status" value="2"/>
</dbReference>
<keyword evidence="7" id="KW-0130">Cell adhesion</keyword>
<evidence type="ECO:0000259" key="19">
    <source>
        <dbReference type="PROSITE" id="PS50853"/>
    </source>
</evidence>
<feature type="non-terminal residue" evidence="20">
    <location>
        <position position="1"/>
    </location>
</feature>